<feature type="compositionally biased region" description="Basic residues" evidence="1">
    <location>
        <begin position="1"/>
        <end position="12"/>
    </location>
</feature>
<evidence type="ECO:0000313" key="3">
    <source>
        <dbReference type="EMBL" id="VCU09467.1"/>
    </source>
</evidence>
<feature type="region of interest" description="Disordered" evidence="1">
    <location>
        <begin position="1"/>
        <end position="29"/>
    </location>
</feature>
<dbReference type="OrthoDB" id="7257484at2"/>
<organism evidence="3 4">
    <name type="scientific">Rhodoplanes serenus</name>
    <dbReference type="NCBI Taxonomy" id="200615"/>
    <lineage>
        <taxon>Bacteria</taxon>
        <taxon>Pseudomonadati</taxon>
        <taxon>Pseudomonadota</taxon>
        <taxon>Alphaproteobacteria</taxon>
        <taxon>Hyphomicrobiales</taxon>
        <taxon>Nitrobacteraceae</taxon>
        <taxon>Rhodoplanes</taxon>
    </lineage>
</organism>
<evidence type="ECO:0000256" key="1">
    <source>
        <dbReference type="SAM" id="MobiDB-lite"/>
    </source>
</evidence>
<gene>
    <name evidence="3" type="ORF">RHODGE_RHODGE_03150</name>
</gene>
<dbReference type="Gene3D" id="3.40.50.1820">
    <property type="entry name" value="alpha/beta hydrolase"/>
    <property type="match status" value="1"/>
</dbReference>
<sequence length="471" mass="50522">MGPATRRVRGRGRGAASRPSASPDADADAIAGIAAERATAQNDLSAAASPSGARLPGVHRSDGRIGRRLFVHIGGFDPETPERVHARLVRELARFRRTWSTLTWTSAPRYDADGAAWTVETTGRDWHVSTLVRFVRWDDVMADYARRPLWLRTARGAVAGLDFAAGGALKGYLRTNWRYALFFLYPLVVVAALLAAAVYAGAAVAALTGWTAAGALVAVVGLGLLIYGPVRWLHLPLASDDWTFARDYIRHPPPTLIDRLDRLAAEIVAAARTGEVDEVVVLGHSLGAVLAVDVVERALRLDPELGRGGSPVALVTVGSSILKIALHRGAVRLRAALSRVAAAPAPFWVEYQALVDIMNFYKTDPIAEAGLPPSGRPLVRVVRISKMLDPDYYRRIKGRFFRLHCQFVSGNDRRAAYDYFVLACGPVAVRELACLPEGPASAFAADGSLIDRGAPSAATCATGASSTMMSA</sequence>
<dbReference type="RefSeq" id="WP_129609788.1">
    <property type="nucleotide sequence ID" value="NZ_UWOC01000159.1"/>
</dbReference>
<accession>A0A447CVZ3</accession>
<dbReference type="InterPro" id="IPR029058">
    <property type="entry name" value="AB_hydrolase_fold"/>
</dbReference>
<reference evidence="4" key="1">
    <citation type="submission" date="2018-10" db="EMBL/GenBank/DDBJ databases">
        <authorList>
            <person name="Peiro R."/>
            <person name="Begona"/>
            <person name="Cbmso G."/>
            <person name="Lopez M."/>
            <person name="Gonzalez S."/>
            <person name="Sacristan E."/>
            <person name="Castillo E."/>
        </authorList>
    </citation>
    <scope>NUCLEOTIDE SEQUENCE [LARGE SCALE GENOMIC DNA]</scope>
</reference>
<feature type="transmembrane region" description="Helical" evidence="2">
    <location>
        <begin position="207"/>
        <end position="227"/>
    </location>
</feature>
<feature type="transmembrane region" description="Helical" evidence="2">
    <location>
        <begin position="179"/>
        <end position="201"/>
    </location>
</feature>
<keyword evidence="2" id="KW-1133">Transmembrane helix</keyword>
<feature type="compositionally biased region" description="Low complexity" evidence="1">
    <location>
        <begin position="14"/>
        <end position="29"/>
    </location>
</feature>
<evidence type="ECO:0000313" key="4">
    <source>
        <dbReference type="Proteomes" id="UP000289200"/>
    </source>
</evidence>
<dbReference type="EMBL" id="UWOC01000159">
    <property type="protein sequence ID" value="VCU09467.1"/>
    <property type="molecule type" value="Genomic_DNA"/>
</dbReference>
<keyword evidence="2" id="KW-0812">Transmembrane</keyword>
<protein>
    <submittedName>
        <fullName evidence="3">Uncharacterized protein</fullName>
    </submittedName>
</protein>
<evidence type="ECO:0000256" key="2">
    <source>
        <dbReference type="SAM" id="Phobius"/>
    </source>
</evidence>
<comment type="caution">
    <text evidence="3">The sequence shown here is derived from an EMBL/GenBank/DDBJ whole genome shotgun (WGS) entry which is preliminary data.</text>
</comment>
<dbReference type="AlphaFoldDB" id="A0A447CVZ3"/>
<proteinExistence type="predicted"/>
<name>A0A447CVZ3_9BRAD</name>
<keyword evidence="2" id="KW-0472">Membrane</keyword>
<dbReference type="SUPFAM" id="SSF53474">
    <property type="entry name" value="alpha/beta-Hydrolases"/>
    <property type="match status" value="1"/>
</dbReference>
<dbReference type="Proteomes" id="UP000289200">
    <property type="component" value="Unassembled WGS sequence"/>
</dbReference>
<feature type="region of interest" description="Disordered" evidence="1">
    <location>
        <begin position="41"/>
        <end position="60"/>
    </location>
</feature>
<keyword evidence="4" id="KW-1185">Reference proteome</keyword>